<evidence type="ECO:0000256" key="5">
    <source>
        <dbReference type="ARBA" id="ARBA00023014"/>
    </source>
</evidence>
<evidence type="ECO:0000256" key="4">
    <source>
        <dbReference type="ARBA" id="ARBA00023004"/>
    </source>
</evidence>
<comment type="similarity">
    <text evidence="1">Belongs to the nitroreductase family.</text>
</comment>
<dbReference type="AlphaFoldDB" id="A0A0B5QAF0"/>
<feature type="domain" description="4Fe-4S ferredoxin-type" evidence="6">
    <location>
        <begin position="32"/>
        <end position="60"/>
    </location>
</feature>
<dbReference type="PROSITE" id="PS51379">
    <property type="entry name" value="4FE4S_FER_2"/>
    <property type="match status" value="2"/>
</dbReference>
<gene>
    <name evidence="7" type="ORF">LF65_02601</name>
</gene>
<dbReference type="SUPFAM" id="SSF55469">
    <property type="entry name" value="FMN-dependent nitroreductase-like"/>
    <property type="match status" value="1"/>
</dbReference>
<feature type="domain" description="4Fe-4S ferredoxin-type" evidence="6">
    <location>
        <begin position="2"/>
        <end position="31"/>
    </location>
</feature>
<sequence length="277" mass="30957">MRLINVNNEKCIKCGLCSNVCPMNSIVMGDNGPQAISEMCVKCGHCVAVCPREALDNVNLSLDNQIPLENTQTLDADTAAGFLKSRRSIRNYKKTVIPREKILQLLDVARFAQTSANSQGTAYHVVDDANTLRNITNAIISWAEEEIKKESEFSSFLTTMMDFYHKTGEDPILRNAPCLVITTMNKDMPSSFKENGRFSLVYAELYAPSLGLGSCWCGIFEACFISGYKPLLSLLNLPENIDVTGAILLGYPNYKLRRLVERDPLRITWQKSIDINN</sequence>
<dbReference type="Gene3D" id="3.30.70.20">
    <property type="match status" value="1"/>
</dbReference>
<protein>
    <submittedName>
        <fullName evidence="7">Ferredoxin</fullName>
    </submittedName>
</protein>
<dbReference type="Pfam" id="PF00881">
    <property type="entry name" value="Nitroreductase"/>
    <property type="match status" value="1"/>
</dbReference>
<proteinExistence type="inferred from homology"/>
<keyword evidence="5" id="KW-0411">Iron-sulfur</keyword>
<dbReference type="PROSITE" id="PS00198">
    <property type="entry name" value="4FE4S_FER_1"/>
    <property type="match status" value="2"/>
</dbReference>
<dbReference type="EMBL" id="CP010086">
    <property type="protein sequence ID" value="AJG99174.1"/>
    <property type="molecule type" value="Genomic_DNA"/>
</dbReference>
<name>A0A0B5QAF0_CLOBE</name>
<dbReference type="Pfam" id="PF13237">
    <property type="entry name" value="Fer4_10"/>
    <property type="match status" value="1"/>
</dbReference>
<dbReference type="GO" id="GO:0016491">
    <property type="term" value="F:oxidoreductase activity"/>
    <property type="evidence" value="ECO:0007669"/>
    <property type="project" value="UniProtKB-KW"/>
</dbReference>
<evidence type="ECO:0000256" key="2">
    <source>
        <dbReference type="ARBA" id="ARBA00022723"/>
    </source>
</evidence>
<dbReference type="GO" id="GO:0046872">
    <property type="term" value="F:metal ion binding"/>
    <property type="evidence" value="ECO:0007669"/>
    <property type="project" value="UniProtKB-KW"/>
</dbReference>
<dbReference type="OrthoDB" id="9804603at2"/>
<dbReference type="RefSeq" id="WP_041896495.1">
    <property type="nucleotide sequence ID" value="NZ_CP010086.2"/>
</dbReference>
<dbReference type="InterPro" id="IPR000415">
    <property type="entry name" value="Nitroreductase-like"/>
</dbReference>
<evidence type="ECO:0000259" key="6">
    <source>
        <dbReference type="PROSITE" id="PS51379"/>
    </source>
</evidence>
<dbReference type="Gene3D" id="3.40.109.10">
    <property type="entry name" value="NADH Oxidase"/>
    <property type="match status" value="1"/>
</dbReference>
<keyword evidence="3" id="KW-0560">Oxidoreductase</keyword>
<dbReference type="SUPFAM" id="SSF54862">
    <property type="entry name" value="4Fe-4S ferredoxins"/>
    <property type="match status" value="1"/>
</dbReference>
<dbReference type="STRING" id="1520.LF65_02601"/>
<dbReference type="PANTHER" id="PTHR43673">
    <property type="entry name" value="NAD(P)H NITROREDUCTASE YDGI-RELATED"/>
    <property type="match status" value="1"/>
</dbReference>
<dbReference type="Proteomes" id="UP000031866">
    <property type="component" value="Chromosome"/>
</dbReference>
<evidence type="ECO:0000313" key="8">
    <source>
        <dbReference type="Proteomes" id="UP000031866"/>
    </source>
</evidence>
<dbReference type="InterPro" id="IPR017896">
    <property type="entry name" value="4Fe4S_Fe-S-bd"/>
</dbReference>
<organism evidence="7 8">
    <name type="scientific">Clostridium beijerinckii</name>
    <name type="common">Clostridium MP</name>
    <dbReference type="NCBI Taxonomy" id="1520"/>
    <lineage>
        <taxon>Bacteria</taxon>
        <taxon>Bacillati</taxon>
        <taxon>Bacillota</taxon>
        <taxon>Clostridia</taxon>
        <taxon>Eubacteriales</taxon>
        <taxon>Clostridiaceae</taxon>
        <taxon>Clostridium</taxon>
    </lineage>
</organism>
<keyword evidence="4" id="KW-0408">Iron</keyword>
<dbReference type="InterPro" id="IPR017900">
    <property type="entry name" value="4Fe4S_Fe_S_CS"/>
</dbReference>
<dbReference type="KEGG" id="cbei:LF65_02601"/>
<keyword evidence="2" id="KW-0479">Metal-binding</keyword>
<evidence type="ECO:0000313" key="7">
    <source>
        <dbReference type="EMBL" id="AJG99174.1"/>
    </source>
</evidence>
<evidence type="ECO:0000256" key="1">
    <source>
        <dbReference type="ARBA" id="ARBA00007118"/>
    </source>
</evidence>
<dbReference type="GO" id="GO:0051536">
    <property type="term" value="F:iron-sulfur cluster binding"/>
    <property type="evidence" value="ECO:0007669"/>
    <property type="project" value="UniProtKB-KW"/>
</dbReference>
<evidence type="ECO:0000256" key="3">
    <source>
        <dbReference type="ARBA" id="ARBA00023002"/>
    </source>
</evidence>
<accession>A0A0B5QAF0</accession>
<dbReference type="InterPro" id="IPR029479">
    <property type="entry name" value="Nitroreductase"/>
</dbReference>
<dbReference type="PANTHER" id="PTHR43673:SF10">
    <property type="entry name" value="NADH DEHYDROGENASE_NAD(P)H NITROREDUCTASE XCC3605-RELATED"/>
    <property type="match status" value="1"/>
</dbReference>
<reference evidence="8" key="1">
    <citation type="submission" date="2014-12" db="EMBL/GenBank/DDBJ databases">
        <title>Genome sequence of Clostridium beijerinckii strain 59B.</title>
        <authorList>
            <person name="Little G.T."/>
            <person name="Minton N.P."/>
        </authorList>
    </citation>
    <scope>NUCLEOTIDE SEQUENCE [LARGE SCALE GENOMIC DNA]</scope>
    <source>
        <strain evidence="8">59B</strain>
    </source>
</reference>
<dbReference type="CDD" id="cd02143">
    <property type="entry name" value="nitroreductase_FeS-like"/>
    <property type="match status" value="1"/>
</dbReference>